<dbReference type="FunFam" id="1.25.40.990:FF:000001">
    <property type="entry name" value="26S proteasome non-ATPase regulatory subunit"/>
    <property type="match status" value="1"/>
</dbReference>
<gene>
    <name evidence="4" type="ORF">NADFUDRAFT_43315</name>
</gene>
<evidence type="ECO:0000313" key="4">
    <source>
        <dbReference type="EMBL" id="ODQ64313.1"/>
    </source>
</evidence>
<dbReference type="InterPro" id="IPR000717">
    <property type="entry name" value="PCI_dom"/>
</dbReference>
<sequence>MSLADLTTHLTQAFQASDYATCAQTLPALKLQLAKASLLTPDFAQAPVADLVATRDILEMGALAAVHLGHEDQLERYIMQLRPFYATTVIDPSANENKLMALYLLLLLSRNEIAAFHTELETLGEVDGALENDAYLSYPVRLERWLMEGSYDKVYKAISQQSQVPAPEFSLFADTLAYALRGEIALCAEKAYSSLPIANARSLFFYQSDQQVIDFVQDQAGWSITNGHIVFPSVDADELASSAVTSLASSERVISNTLNYAGKVESII</sequence>
<dbReference type="GO" id="GO:0008541">
    <property type="term" value="C:proteasome regulatory particle, lid subcomplex"/>
    <property type="evidence" value="ECO:0007669"/>
    <property type="project" value="EnsemblFungi"/>
</dbReference>
<evidence type="ECO:0000259" key="3">
    <source>
        <dbReference type="PROSITE" id="PS50250"/>
    </source>
</evidence>
<keyword evidence="2" id="KW-0647">Proteasome</keyword>
<dbReference type="GO" id="GO:0034399">
    <property type="term" value="C:nuclear periphery"/>
    <property type="evidence" value="ECO:0007669"/>
    <property type="project" value="EnsemblFungi"/>
</dbReference>
<dbReference type="STRING" id="857566.A0A1E3PFX6"/>
<dbReference type="Pfam" id="PF10075">
    <property type="entry name" value="CSN8_PSD8_EIF3K"/>
    <property type="match status" value="1"/>
</dbReference>
<dbReference type="GO" id="GO:0005829">
    <property type="term" value="C:cytosol"/>
    <property type="evidence" value="ECO:0007669"/>
    <property type="project" value="TreeGrafter"/>
</dbReference>
<dbReference type="Gene3D" id="1.25.40.990">
    <property type="match status" value="1"/>
</dbReference>
<dbReference type="EMBL" id="KV454412">
    <property type="protein sequence ID" value="ODQ64313.1"/>
    <property type="molecule type" value="Genomic_DNA"/>
</dbReference>
<dbReference type="AlphaFoldDB" id="A0A1E3PFX6"/>
<dbReference type="PANTHER" id="PTHR12387:SF0">
    <property type="entry name" value="26S PROTEASOME NON-ATPASE REGULATORY SUBUNIT 8"/>
    <property type="match status" value="1"/>
</dbReference>
<dbReference type="InterPro" id="IPR006746">
    <property type="entry name" value="26S_Psome_Rpn12"/>
</dbReference>
<dbReference type="GO" id="GO:0043161">
    <property type="term" value="P:proteasome-mediated ubiquitin-dependent protein catabolic process"/>
    <property type="evidence" value="ECO:0007669"/>
    <property type="project" value="EnsemblFungi"/>
</dbReference>
<proteinExistence type="inferred from homology"/>
<reference evidence="4 5" key="1">
    <citation type="journal article" date="2016" name="Proc. Natl. Acad. Sci. U.S.A.">
        <title>Comparative genomics of biotechnologically important yeasts.</title>
        <authorList>
            <person name="Riley R."/>
            <person name="Haridas S."/>
            <person name="Wolfe K.H."/>
            <person name="Lopes M.R."/>
            <person name="Hittinger C.T."/>
            <person name="Goeker M."/>
            <person name="Salamov A.A."/>
            <person name="Wisecaver J.H."/>
            <person name="Long T.M."/>
            <person name="Calvey C.H."/>
            <person name="Aerts A.L."/>
            <person name="Barry K.W."/>
            <person name="Choi C."/>
            <person name="Clum A."/>
            <person name="Coughlan A.Y."/>
            <person name="Deshpande S."/>
            <person name="Douglass A.P."/>
            <person name="Hanson S.J."/>
            <person name="Klenk H.-P."/>
            <person name="LaButti K.M."/>
            <person name="Lapidus A."/>
            <person name="Lindquist E.A."/>
            <person name="Lipzen A.M."/>
            <person name="Meier-Kolthoff J.P."/>
            <person name="Ohm R.A."/>
            <person name="Otillar R.P."/>
            <person name="Pangilinan J.L."/>
            <person name="Peng Y."/>
            <person name="Rokas A."/>
            <person name="Rosa C.A."/>
            <person name="Scheuner C."/>
            <person name="Sibirny A.A."/>
            <person name="Slot J.C."/>
            <person name="Stielow J.B."/>
            <person name="Sun H."/>
            <person name="Kurtzman C.P."/>
            <person name="Blackwell M."/>
            <person name="Grigoriev I.V."/>
            <person name="Jeffries T.W."/>
        </authorList>
    </citation>
    <scope>NUCLEOTIDE SEQUENCE [LARGE SCALE GENOMIC DNA]</scope>
    <source>
        <strain evidence="4 5">DSM 6958</strain>
    </source>
</reference>
<dbReference type="GO" id="GO:0000785">
    <property type="term" value="C:chromatin"/>
    <property type="evidence" value="ECO:0007669"/>
    <property type="project" value="EnsemblFungi"/>
</dbReference>
<dbReference type="PROSITE" id="PS50250">
    <property type="entry name" value="PCI"/>
    <property type="match status" value="1"/>
</dbReference>
<dbReference type="PANTHER" id="PTHR12387">
    <property type="entry name" value="26S PROTEASOME NON-ATPASE REGULATORY SUBUNIT 8"/>
    <property type="match status" value="1"/>
</dbReference>
<protein>
    <recommendedName>
        <fullName evidence="3">PCI domain-containing protein</fullName>
    </recommendedName>
</protein>
<comment type="similarity">
    <text evidence="1">Belongs to the proteasome subunit S14 family.</text>
</comment>
<organism evidence="4 5">
    <name type="scientific">Nadsonia fulvescens var. elongata DSM 6958</name>
    <dbReference type="NCBI Taxonomy" id="857566"/>
    <lineage>
        <taxon>Eukaryota</taxon>
        <taxon>Fungi</taxon>
        <taxon>Dikarya</taxon>
        <taxon>Ascomycota</taxon>
        <taxon>Saccharomycotina</taxon>
        <taxon>Dipodascomycetes</taxon>
        <taxon>Dipodascales</taxon>
        <taxon>Dipodascales incertae sedis</taxon>
        <taxon>Nadsonia</taxon>
    </lineage>
</organism>
<evidence type="ECO:0000256" key="2">
    <source>
        <dbReference type="ARBA" id="ARBA00022942"/>
    </source>
</evidence>
<evidence type="ECO:0000313" key="5">
    <source>
        <dbReference type="Proteomes" id="UP000095009"/>
    </source>
</evidence>
<dbReference type="InterPro" id="IPR033464">
    <property type="entry name" value="CSN8_PSD8_EIF3K"/>
</dbReference>
<feature type="domain" description="PCI" evidence="3">
    <location>
        <begin position="72"/>
        <end position="247"/>
    </location>
</feature>
<dbReference type="Proteomes" id="UP000095009">
    <property type="component" value="Unassembled WGS sequence"/>
</dbReference>
<evidence type="ECO:0000256" key="1">
    <source>
        <dbReference type="ARBA" id="ARBA00009627"/>
    </source>
</evidence>
<accession>A0A1E3PFX6</accession>
<name>A0A1E3PFX6_9ASCO</name>
<dbReference type="OrthoDB" id="8775810at2759"/>
<keyword evidence="5" id="KW-1185">Reference proteome</keyword>